<keyword evidence="1" id="KW-1133">Transmembrane helix</keyword>
<feature type="domain" description="DUF1559" evidence="2">
    <location>
        <begin position="58"/>
        <end position="329"/>
    </location>
</feature>
<dbReference type="RefSeq" id="WP_068265703.1">
    <property type="nucleotide sequence ID" value="NZ_LWSK01000095.1"/>
</dbReference>
<dbReference type="AlphaFoldDB" id="A0A5B1CP55"/>
<dbReference type="InterPro" id="IPR045584">
    <property type="entry name" value="Pilin-like"/>
</dbReference>
<evidence type="ECO:0000256" key="1">
    <source>
        <dbReference type="SAM" id="Phobius"/>
    </source>
</evidence>
<dbReference type="Pfam" id="PF07963">
    <property type="entry name" value="N_methyl"/>
    <property type="match status" value="1"/>
</dbReference>
<dbReference type="InterPro" id="IPR027558">
    <property type="entry name" value="Pre_pil_HX9DG_C"/>
</dbReference>
<dbReference type="OrthoDB" id="289947at2"/>
<comment type="caution">
    <text evidence="3">The sequence shown here is derived from an EMBL/GenBank/DDBJ whole genome shotgun (WGS) entry which is preliminary data.</text>
</comment>
<proteinExistence type="predicted"/>
<evidence type="ECO:0000259" key="2">
    <source>
        <dbReference type="Pfam" id="PF07596"/>
    </source>
</evidence>
<dbReference type="InterPro" id="IPR012902">
    <property type="entry name" value="N_methyl_site"/>
</dbReference>
<accession>A0A5B1CP55</accession>
<keyword evidence="4" id="KW-1185">Reference proteome</keyword>
<feature type="transmembrane region" description="Helical" evidence="1">
    <location>
        <begin position="31"/>
        <end position="57"/>
    </location>
</feature>
<dbReference type="Proteomes" id="UP000322699">
    <property type="component" value="Unassembled WGS sequence"/>
</dbReference>
<organism evidence="3 4">
    <name type="scientific">Rubripirellula obstinata</name>
    <dbReference type="NCBI Taxonomy" id="406547"/>
    <lineage>
        <taxon>Bacteria</taxon>
        <taxon>Pseudomonadati</taxon>
        <taxon>Planctomycetota</taxon>
        <taxon>Planctomycetia</taxon>
        <taxon>Pirellulales</taxon>
        <taxon>Pirellulaceae</taxon>
        <taxon>Rubripirellula</taxon>
    </lineage>
</organism>
<keyword evidence="1" id="KW-0812">Transmembrane</keyword>
<dbReference type="PANTHER" id="PTHR30093:SF2">
    <property type="entry name" value="TYPE II SECRETION SYSTEM PROTEIN H"/>
    <property type="match status" value="1"/>
</dbReference>
<evidence type="ECO:0000313" key="4">
    <source>
        <dbReference type="Proteomes" id="UP000322699"/>
    </source>
</evidence>
<dbReference type="Gene3D" id="3.30.700.10">
    <property type="entry name" value="Glycoprotein, Type 4 Pilin"/>
    <property type="match status" value="1"/>
</dbReference>
<dbReference type="EMBL" id="VRLW01000001">
    <property type="protein sequence ID" value="KAA1262031.1"/>
    <property type="molecule type" value="Genomic_DNA"/>
</dbReference>
<gene>
    <name evidence="3" type="ORF">LF1_45920</name>
</gene>
<protein>
    <recommendedName>
        <fullName evidence="2">DUF1559 domain-containing protein</fullName>
    </recommendedName>
</protein>
<dbReference type="InterPro" id="IPR011453">
    <property type="entry name" value="DUF1559"/>
</dbReference>
<dbReference type="NCBIfam" id="TIGR02532">
    <property type="entry name" value="IV_pilin_GFxxxE"/>
    <property type="match status" value="1"/>
</dbReference>
<dbReference type="NCBIfam" id="TIGR04294">
    <property type="entry name" value="pre_pil_HX9DG"/>
    <property type="match status" value="1"/>
</dbReference>
<dbReference type="SUPFAM" id="SSF54523">
    <property type="entry name" value="Pili subunits"/>
    <property type="match status" value="1"/>
</dbReference>
<dbReference type="PANTHER" id="PTHR30093">
    <property type="entry name" value="GENERAL SECRETION PATHWAY PROTEIN G"/>
    <property type="match status" value="1"/>
</dbReference>
<sequence length="347" mass="37703">MILRNTASRRSLIISVPRADCYRIKTRAKKLLGFTLIELLVVIGIIGVLVGLLLPAVQSAREAARRMSCSNNMRQLGLAVHNYHDTQRRIPPGHFASASTRARAGVAIHGTGVAILPFIEQGNLLQNYSYELGFDHDDNQASVLTSVPTYLCPSTPDDQRTVECRNFFGALLGLPMASGNQAAVSDYNGVLAVYDVRGNEAIGLMGHKRLFPSGHPFAMLNEDTTSSFSDCLDGLSNTILFYEQAGRPKNYVSGKWNGLELEDLDAAFVPWAGSYGVNVLPASADGSTKMGPRVVNGNNAWQPYSFHAGGVHIVLADGATRLITDSIDSHTFWSLAGRRDFEVIGEY</sequence>
<reference evidence="3 4" key="1">
    <citation type="submission" date="2019-08" db="EMBL/GenBank/DDBJ databases">
        <title>Deep-cultivation of Planctomycetes and their phenomic and genomic characterization uncovers novel biology.</title>
        <authorList>
            <person name="Wiegand S."/>
            <person name="Jogler M."/>
            <person name="Boedeker C."/>
            <person name="Pinto D."/>
            <person name="Vollmers J."/>
            <person name="Rivas-Marin E."/>
            <person name="Kohn T."/>
            <person name="Peeters S.H."/>
            <person name="Heuer A."/>
            <person name="Rast P."/>
            <person name="Oberbeckmann S."/>
            <person name="Bunk B."/>
            <person name="Jeske O."/>
            <person name="Meyerdierks A."/>
            <person name="Storesund J.E."/>
            <person name="Kallscheuer N."/>
            <person name="Luecker S."/>
            <person name="Lage O.M."/>
            <person name="Pohl T."/>
            <person name="Merkel B.J."/>
            <person name="Hornburger P."/>
            <person name="Mueller R.-W."/>
            <person name="Bruemmer F."/>
            <person name="Labrenz M."/>
            <person name="Spormann A.M."/>
            <person name="Op Den Camp H."/>
            <person name="Overmann J."/>
            <person name="Amann R."/>
            <person name="Jetten M.S.M."/>
            <person name="Mascher T."/>
            <person name="Medema M.H."/>
            <person name="Devos D.P."/>
            <person name="Kaster A.-K."/>
            <person name="Ovreas L."/>
            <person name="Rohde M."/>
            <person name="Galperin M.Y."/>
            <person name="Jogler C."/>
        </authorList>
    </citation>
    <scope>NUCLEOTIDE SEQUENCE [LARGE SCALE GENOMIC DNA]</scope>
    <source>
        <strain evidence="3 4">LF1</strain>
    </source>
</reference>
<keyword evidence="1" id="KW-0472">Membrane</keyword>
<dbReference type="Pfam" id="PF07596">
    <property type="entry name" value="SBP_bac_10"/>
    <property type="match status" value="1"/>
</dbReference>
<evidence type="ECO:0000313" key="3">
    <source>
        <dbReference type="EMBL" id="KAA1262031.1"/>
    </source>
</evidence>
<name>A0A5B1CP55_9BACT</name>